<feature type="transmembrane region" description="Helical" evidence="1">
    <location>
        <begin position="44"/>
        <end position="65"/>
    </location>
</feature>
<evidence type="ECO:0000313" key="3">
    <source>
        <dbReference type="Proteomes" id="UP000053675"/>
    </source>
</evidence>
<dbReference type="STRING" id="472175.EL18_03104"/>
<evidence type="ECO:0008006" key="4">
    <source>
        <dbReference type="Google" id="ProtNLM"/>
    </source>
</evidence>
<keyword evidence="1" id="KW-1133">Transmembrane helix</keyword>
<evidence type="ECO:0000313" key="2">
    <source>
        <dbReference type="EMBL" id="KFB08850.1"/>
    </source>
</evidence>
<dbReference type="OrthoDB" id="7874228at2"/>
<sequence>MKDSEKEKIKLRANYLNGISLIFMGLGGLGPMFLAMQTMDFERIVFALSFLGAGIFSSWELHTLAQKELNKLKEDDA</sequence>
<dbReference type="AlphaFoldDB" id="A0A084U7B4"/>
<dbReference type="PATRIC" id="fig|472175.3.peg.3100"/>
<dbReference type="Proteomes" id="UP000053675">
    <property type="component" value="Unassembled WGS sequence"/>
</dbReference>
<dbReference type="RefSeq" id="WP_036486061.1">
    <property type="nucleotide sequence ID" value="NZ_JMQM01000002.1"/>
</dbReference>
<dbReference type="EMBL" id="JMQM01000002">
    <property type="protein sequence ID" value="KFB08850.1"/>
    <property type="molecule type" value="Genomic_DNA"/>
</dbReference>
<feature type="transmembrane region" description="Helical" evidence="1">
    <location>
        <begin position="21"/>
        <end position="38"/>
    </location>
</feature>
<organism evidence="2 3">
    <name type="scientific">Nitratireductor basaltis</name>
    <dbReference type="NCBI Taxonomy" id="472175"/>
    <lineage>
        <taxon>Bacteria</taxon>
        <taxon>Pseudomonadati</taxon>
        <taxon>Pseudomonadota</taxon>
        <taxon>Alphaproteobacteria</taxon>
        <taxon>Hyphomicrobiales</taxon>
        <taxon>Phyllobacteriaceae</taxon>
        <taxon>Nitratireductor</taxon>
    </lineage>
</organism>
<gene>
    <name evidence="2" type="ORF">EL18_03104</name>
</gene>
<name>A0A084U7B4_9HYPH</name>
<keyword evidence="3" id="KW-1185">Reference proteome</keyword>
<accession>A0A084U7B4</accession>
<proteinExistence type="predicted"/>
<evidence type="ECO:0000256" key="1">
    <source>
        <dbReference type="SAM" id="Phobius"/>
    </source>
</evidence>
<protein>
    <recommendedName>
        <fullName evidence="4">YrhK domain-containing protein</fullName>
    </recommendedName>
</protein>
<keyword evidence="1" id="KW-0472">Membrane</keyword>
<comment type="caution">
    <text evidence="2">The sequence shown here is derived from an EMBL/GenBank/DDBJ whole genome shotgun (WGS) entry which is preliminary data.</text>
</comment>
<keyword evidence="1" id="KW-0812">Transmembrane</keyword>
<reference evidence="2 3" key="1">
    <citation type="submission" date="2014-05" db="EMBL/GenBank/DDBJ databases">
        <title>Draft Genome Sequence of Nitratireductor basaltis Strain UMTGB225, A Marine Bacterium Isolated from Green Barrel Tunicate.</title>
        <authorList>
            <person name="Gan H.Y."/>
        </authorList>
    </citation>
    <scope>NUCLEOTIDE SEQUENCE [LARGE SCALE GENOMIC DNA]</scope>
    <source>
        <strain evidence="2 3">UMTGB225</strain>
    </source>
</reference>